<accession>A0A1S3EIZ2</accession>
<dbReference type="OrthoDB" id="737041at2759"/>
<dbReference type="RefSeq" id="XP_012575378.1">
    <property type="nucleotide sequence ID" value="XM_012719924.2"/>
</dbReference>
<dbReference type="AlphaFoldDB" id="A0A1S3EIZ2"/>
<feature type="compositionally biased region" description="Polar residues" evidence="1">
    <location>
        <begin position="16"/>
        <end position="25"/>
    </location>
</feature>
<keyword evidence="2" id="KW-1133">Transmembrane helix</keyword>
<evidence type="ECO:0000313" key="4">
    <source>
        <dbReference type="RefSeq" id="XP_012575378.1"/>
    </source>
</evidence>
<dbReference type="PANTHER" id="PTHR33625">
    <property type="entry name" value="OS08G0179900 PROTEIN"/>
    <property type="match status" value="1"/>
</dbReference>
<evidence type="ECO:0000256" key="2">
    <source>
        <dbReference type="SAM" id="Phobius"/>
    </source>
</evidence>
<gene>
    <name evidence="4" type="primary">LOC101505422</name>
</gene>
<keyword evidence="2" id="KW-0472">Membrane</keyword>
<dbReference type="Proteomes" id="UP000087171">
    <property type="component" value="Unplaced"/>
</dbReference>
<feature type="transmembrane region" description="Helical" evidence="2">
    <location>
        <begin position="255"/>
        <end position="274"/>
    </location>
</feature>
<proteinExistence type="predicted"/>
<feature type="region of interest" description="Disordered" evidence="1">
    <location>
        <begin position="1"/>
        <end position="26"/>
    </location>
</feature>
<dbReference type="GeneID" id="101505422"/>
<organism evidence="3 4">
    <name type="scientific">Cicer arietinum</name>
    <name type="common">Chickpea</name>
    <name type="synonym">Garbanzo</name>
    <dbReference type="NCBI Taxonomy" id="3827"/>
    <lineage>
        <taxon>Eukaryota</taxon>
        <taxon>Viridiplantae</taxon>
        <taxon>Streptophyta</taxon>
        <taxon>Embryophyta</taxon>
        <taxon>Tracheophyta</taxon>
        <taxon>Spermatophyta</taxon>
        <taxon>Magnoliopsida</taxon>
        <taxon>eudicotyledons</taxon>
        <taxon>Gunneridae</taxon>
        <taxon>Pentapetalae</taxon>
        <taxon>rosids</taxon>
        <taxon>fabids</taxon>
        <taxon>Fabales</taxon>
        <taxon>Fabaceae</taxon>
        <taxon>Papilionoideae</taxon>
        <taxon>50 kb inversion clade</taxon>
        <taxon>NPAAA clade</taxon>
        <taxon>Hologalegina</taxon>
        <taxon>IRL clade</taxon>
        <taxon>Cicereae</taxon>
        <taxon>Cicer</taxon>
    </lineage>
</organism>
<name>A0A1S3EIZ2_CICAR</name>
<protein>
    <submittedName>
        <fullName evidence="4">Uncharacterized protein LOC101505422 isoform X1</fullName>
    </submittedName>
</protein>
<keyword evidence="2" id="KW-0812">Transmembrane</keyword>
<dbReference type="PANTHER" id="PTHR33625:SF3">
    <property type="entry name" value="OS04G0550700 PROTEIN"/>
    <property type="match status" value="1"/>
</dbReference>
<keyword evidence="3" id="KW-1185">Reference proteome</keyword>
<evidence type="ECO:0000256" key="1">
    <source>
        <dbReference type="SAM" id="MobiDB-lite"/>
    </source>
</evidence>
<sequence length="276" mass="31132">MNFRCISSSCKRKSSTPFSCSSSHQNNNNPLSMLNNSFNNNNNDGDGDDAAERAFCCRFIGPPPSQTEVHHALSSLQRVLGSTSRIEPFRDTYCDKPENEQGHVSKDEADTDWLEPTLFPYNPIMLQANGSDRVFFAIHLLQTDPSVQRLVKSLSTDEAVWEAVLNNEVVQELRESISADIKFADQEHVLQSLDEIANDNPHNTTNVLIWLVNTARAKFMEVIEKITKIVINFFQDSFNKTAADTEDSKPFNEKLRVSFMLSIMVLLIVVVSRVQS</sequence>
<dbReference type="STRING" id="3827.A0A1S3EIZ2"/>
<reference evidence="4" key="1">
    <citation type="submission" date="2025-08" db="UniProtKB">
        <authorList>
            <consortium name="RefSeq"/>
        </authorList>
    </citation>
    <scope>IDENTIFICATION</scope>
    <source>
        <tissue evidence="4">Etiolated seedlings</tissue>
    </source>
</reference>
<evidence type="ECO:0000313" key="3">
    <source>
        <dbReference type="Proteomes" id="UP000087171"/>
    </source>
</evidence>